<reference evidence="1 2" key="1">
    <citation type="submission" date="2023-10" db="EMBL/GenBank/DDBJ databases">
        <title>Bacteria for the degradation of biodegradable plastic PBAT(Polybutylene adipate terephthalate).</title>
        <authorList>
            <person name="Weon H.-Y."/>
            <person name="Yeon J."/>
        </authorList>
    </citation>
    <scope>NUCLEOTIDE SEQUENCE [LARGE SCALE GENOMIC DNA]</scope>
    <source>
        <strain evidence="1 2">SBD 7-3</strain>
    </source>
</reference>
<protein>
    <submittedName>
        <fullName evidence="1">Uncharacterized protein</fullName>
    </submittedName>
</protein>
<dbReference type="InterPro" id="IPR036410">
    <property type="entry name" value="HSP_DnaJ_Cys-rich_dom_sf"/>
</dbReference>
<dbReference type="EMBL" id="CP136336">
    <property type="protein sequence ID" value="WOB06524.1"/>
    <property type="molecule type" value="Genomic_DNA"/>
</dbReference>
<evidence type="ECO:0000313" key="1">
    <source>
        <dbReference type="EMBL" id="WOB06524.1"/>
    </source>
</evidence>
<organism evidence="1 2">
    <name type="scientific">Piscinibacter gummiphilus</name>
    <dbReference type="NCBI Taxonomy" id="946333"/>
    <lineage>
        <taxon>Bacteria</taxon>
        <taxon>Pseudomonadati</taxon>
        <taxon>Pseudomonadota</taxon>
        <taxon>Betaproteobacteria</taxon>
        <taxon>Burkholderiales</taxon>
        <taxon>Sphaerotilaceae</taxon>
        <taxon>Piscinibacter</taxon>
    </lineage>
</organism>
<evidence type="ECO:0000313" key="2">
    <source>
        <dbReference type="Proteomes" id="UP001303946"/>
    </source>
</evidence>
<dbReference type="SUPFAM" id="SSF57938">
    <property type="entry name" value="DnaJ/Hsp40 cysteine-rich domain"/>
    <property type="match status" value="1"/>
</dbReference>
<keyword evidence="2" id="KW-1185">Reference proteome</keyword>
<name>A0ABZ0CVI2_9BURK</name>
<proteinExistence type="predicted"/>
<sequence>MTTAADRPGARERLVGAFQSSDLSIDERTRGDADYLIALGLAGQSNPRVSGSLLRITIDGRQADYKAARKGTVELTKRLNAERNWRLSGPSCQAVGELALAHHIFPVCPACDGRKFQLVPGTPHLSATPCQPCGGTGERRIQRKHHNHIRDVIEMLSQIDGSTVGTVKRLANGASIGAIKGKRK</sequence>
<dbReference type="Proteomes" id="UP001303946">
    <property type="component" value="Chromosome"/>
</dbReference>
<gene>
    <name evidence="1" type="ORF">RXV79_16500</name>
</gene>
<accession>A0ABZ0CVI2</accession>
<dbReference type="RefSeq" id="WP_316699007.1">
    <property type="nucleotide sequence ID" value="NZ_CP136336.1"/>
</dbReference>